<reference evidence="1" key="1">
    <citation type="submission" date="2015-11" db="EMBL/GenBank/DDBJ databases">
        <title>De novo transcriptome assembly of four potential Pierce s Disease insect vectors from Arizona vineyards.</title>
        <authorList>
            <person name="Tassone E.E."/>
        </authorList>
    </citation>
    <scope>NUCLEOTIDE SEQUENCE</scope>
</reference>
<proteinExistence type="predicted"/>
<protein>
    <recommendedName>
        <fullName evidence="2">Reverse transcriptase domain-containing protein</fullName>
    </recommendedName>
</protein>
<sequence>MNELTPPLVSSFNKSFEEGKFPSGMKCQKSIQNIKVVTKQYLLTIGQSRSSQLSQKYVKKIVLKRLLNHFSQHNLLTDKQHGFQTGKSATTAIIKLIETV</sequence>
<gene>
    <name evidence="1" type="ORF">g.5575</name>
</gene>
<dbReference type="AlphaFoldDB" id="A0A1B6KHU2"/>
<name>A0A1B6KHU2_9HEMI</name>
<feature type="non-terminal residue" evidence="1">
    <location>
        <position position="100"/>
    </location>
</feature>
<evidence type="ECO:0008006" key="2">
    <source>
        <dbReference type="Google" id="ProtNLM"/>
    </source>
</evidence>
<accession>A0A1B6KHU2</accession>
<organism evidence="1">
    <name type="scientific">Graphocephala atropunctata</name>
    <dbReference type="NCBI Taxonomy" id="36148"/>
    <lineage>
        <taxon>Eukaryota</taxon>
        <taxon>Metazoa</taxon>
        <taxon>Ecdysozoa</taxon>
        <taxon>Arthropoda</taxon>
        <taxon>Hexapoda</taxon>
        <taxon>Insecta</taxon>
        <taxon>Pterygota</taxon>
        <taxon>Neoptera</taxon>
        <taxon>Paraneoptera</taxon>
        <taxon>Hemiptera</taxon>
        <taxon>Auchenorrhyncha</taxon>
        <taxon>Membracoidea</taxon>
        <taxon>Cicadellidae</taxon>
        <taxon>Cicadellinae</taxon>
        <taxon>Cicadellini</taxon>
        <taxon>Graphocephala</taxon>
    </lineage>
</organism>
<dbReference type="EMBL" id="GEBQ01028992">
    <property type="protein sequence ID" value="JAT10985.1"/>
    <property type="molecule type" value="Transcribed_RNA"/>
</dbReference>
<evidence type="ECO:0000313" key="1">
    <source>
        <dbReference type="EMBL" id="JAT10985.1"/>
    </source>
</evidence>